<keyword evidence="2" id="KW-1185">Reference proteome</keyword>
<accession>A0ACD3A2M6</accession>
<dbReference type="Proteomes" id="UP000308600">
    <property type="component" value="Unassembled WGS sequence"/>
</dbReference>
<proteinExistence type="predicted"/>
<gene>
    <name evidence="1" type="ORF">BDN72DRAFT_905285</name>
</gene>
<reference evidence="1 2" key="1">
    <citation type="journal article" date="2019" name="Nat. Ecol. Evol.">
        <title>Megaphylogeny resolves global patterns of mushroom evolution.</title>
        <authorList>
            <person name="Varga T."/>
            <person name="Krizsan K."/>
            <person name="Foldi C."/>
            <person name="Dima B."/>
            <person name="Sanchez-Garcia M."/>
            <person name="Sanchez-Ramirez S."/>
            <person name="Szollosi G.J."/>
            <person name="Szarkandi J.G."/>
            <person name="Papp V."/>
            <person name="Albert L."/>
            <person name="Andreopoulos W."/>
            <person name="Angelini C."/>
            <person name="Antonin V."/>
            <person name="Barry K.W."/>
            <person name="Bougher N.L."/>
            <person name="Buchanan P."/>
            <person name="Buyck B."/>
            <person name="Bense V."/>
            <person name="Catcheside P."/>
            <person name="Chovatia M."/>
            <person name="Cooper J."/>
            <person name="Damon W."/>
            <person name="Desjardin D."/>
            <person name="Finy P."/>
            <person name="Geml J."/>
            <person name="Haridas S."/>
            <person name="Hughes K."/>
            <person name="Justo A."/>
            <person name="Karasinski D."/>
            <person name="Kautmanova I."/>
            <person name="Kiss B."/>
            <person name="Kocsube S."/>
            <person name="Kotiranta H."/>
            <person name="LaButti K.M."/>
            <person name="Lechner B.E."/>
            <person name="Liimatainen K."/>
            <person name="Lipzen A."/>
            <person name="Lukacs Z."/>
            <person name="Mihaltcheva S."/>
            <person name="Morgado L.N."/>
            <person name="Niskanen T."/>
            <person name="Noordeloos M.E."/>
            <person name="Ohm R.A."/>
            <person name="Ortiz-Santana B."/>
            <person name="Ovrebo C."/>
            <person name="Racz N."/>
            <person name="Riley R."/>
            <person name="Savchenko A."/>
            <person name="Shiryaev A."/>
            <person name="Soop K."/>
            <person name="Spirin V."/>
            <person name="Szebenyi C."/>
            <person name="Tomsovsky M."/>
            <person name="Tulloss R.E."/>
            <person name="Uehling J."/>
            <person name="Grigoriev I.V."/>
            <person name="Vagvolgyi C."/>
            <person name="Papp T."/>
            <person name="Martin F.M."/>
            <person name="Miettinen O."/>
            <person name="Hibbett D.S."/>
            <person name="Nagy L.G."/>
        </authorList>
    </citation>
    <scope>NUCLEOTIDE SEQUENCE [LARGE SCALE GENOMIC DNA]</scope>
    <source>
        <strain evidence="1 2">NL-1719</strain>
    </source>
</reference>
<organism evidence="1 2">
    <name type="scientific">Pluteus cervinus</name>
    <dbReference type="NCBI Taxonomy" id="181527"/>
    <lineage>
        <taxon>Eukaryota</taxon>
        <taxon>Fungi</taxon>
        <taxon>Dikarya</taxon>
        <taxon>Basidiomycota</taxon>
        <taxon>Agaricomycotina</taxon>
        <taxon>Agaricomycetes</taxon>
        <taxon>Agaricomycetidae</taxon>
        <taxon>Agaricales</taxon>
        <taxon>Pluteineae</taxon>
        <taxon>Pluteaceae</taxon>
        <taxon>Pluteus</taxon>
    </lineage>
</organism>
<protein>
    <submittedName>
        <fullName evidence="1">Uncharacterized protein</fullName>
    </submittedName>
</protein>
<dbReference type="EMBL" id="ML208835">
    <property type="protein sequence ID" value="TFK60078.1"/>
    <property type="molecule type" value="Genomic_DNA"/>
</dbReference>
<evidence type="ECO:0000313" key="1">
    <source>
        <dbReference type="EMBL" id="TFK60078.1"/>
    </source>
</evidence>
<sequence length="1291" mass="141549">MPTSPYSILVLIILMFQRGDTCLWHDPEVMLRLGLTCTPTATTLPKGLDVQVATELDTLFQTVKSLDWASLSRHLKGATCVGRDAWRGVFGSLVGPSLNSEIDKILTDLRYHPQQLAQLAESAPAFPDGKQIVQDCAISIAIALFGPVVRVGGLIESNTMAAVTSILFLAVARHQRRYKNAIKTFPAKRANLQKAMNAIMEHQGAIPVKLVATAQTQLDSLKRGLLWSPRCDDEVYEKNSAILVGMLQRAGYDVPESTTGAHLTDAIRRAQRESSHLKIDMRDAEEVEEVVVNHIDHLQKQDEHQEFVARDELLEEAMARDTEDLGVSPELAKSSAEKLAQDLDFPDGKPRHWATHRHQDPAINTWTSATAFESPGTNQDLIPNCLLWHQLVGVTAMVNHAFAAEEKSTSGFLLADGVGVGKTTQVMAFIAFLQIAYRANLRVPPIIMDRPFFMGKKGIPNRGHLIIAPLSIGHQWKTEVLSGFDKKSISIYCLTSNLSDVDEVFKDGGSWARSPHDPIHRICIVPLSAFQIMAAERFQCRGRQGHADDTPHLSPSRRKDIFDQEWSTVWYDEAHDYRRSMTRQYAGALFLRSKAAFTGCVTATPLYTSPLDVINIGRILSIEDFLGKQGLQLEARLREIAKAKATLTEDARSEIRAHQEAELRGRTLDTPNPATEIEAMGYDLIRSLQKSLGAAFLRRGPDSLKPDGTRINEHLPPCELHTLTIELPAKELTALRGNLSDLEKAKRKGMKAFFHDYRTEIGYPRTNKLFPTFKTINEWLAKPSAKLAFTIKLLKHCLLHDDAPPPSLTPEGNILFPECPEVPAGQTAPQTRKILLYHEFPMMAHTIRSALAVNGIPCAVINGSMTITARNTVIRRFINAPNSPRVLLLSSVGGTGLNMARASIVIFYDQVWSAVYAGQVIGRAWRYGQRMKVIVFHILALETSDVMMTSMAGHKGKMLQSLLSKSRNKYLDDVLSTKHVDPDEDVPEKPLPKPKLKRSPPTAPQAPRPSPAHLPSPIQGEGPRVSSLPNTTSQPPVLPHEATTALDDIDLAPQGASSTTPHVDVMDPTNGTGKQFPQPGNPRGDDCAALPVIDTNPGPSPSPQRSISSPLSHTASGPPSNIALSSPGLDHRSLSPAAADELMTAVSPVEPPFTWDSPDLDRCHWENDGAPVSGCSGDIITKELFEEVEAGEGREKNLSEMTAEELFPLGPQPCATTGEGSGSEVGEDVGEGVPMGINHAVPSSAKGKKRAGEELARSQNVKRLIFRQRYEDEDDNPVANIGSLKAVARQH</sequence>
<name>A0ACD3A2M6_9AGAR</name>
<evidence type="ECO:0000313" key="2">
    <source>
        <dbReference type="Proteomes" id="UP000308600"/>
    </source>
</evidence>